<name>A0A6J7V517_9ZZZZ</name>
<evidence type="ECO:0000313" key="1">
    <source>
        <dbReference type="EMBL" id="CAB5072642.1"/>
    </source>
</evidence>
<accession>A0A6J7V517</accession>
<reference evidence="1" key="1">
    <citation type="submission" date="2020-05" db="EMBL/GenBank/DDBJ databases">
        <authorList>
            <person name="Chiriac C."/>
            <person name="Salcher M."/>
            <person name="Ghai R."/>
            <person name="Kavagutti S V."/>
        </authorList>
    </citation>
    <scope>NUCLEOTIDE SEQUENCE</scope>
</reference>
<dbReference type="InterPro" id="IPR014990">
    <property type="entry name" value="DUF1838"/>
</dbReference>
<gene>
    <name evidence="1" type="ORF">UFOPK4367_00325</name>
</gene>
<dbReference type="Pfam" id="PF08894">
    <property type="entry name" value="DUF1838"/>
    <property type="match status" value="1"/>
</dbReference>
<sequence length="412" mass="45140">MRTLRTKSALVAVAALAIGFIPSMSATAEDTDPGPLYLSLYKQDDKLALQYAGRPDGKPMVFRISGQVYAQVPGGGPATGTGLRQGTKLFNLEGYNIRKLVRNKDYIYLVSREILFYTDPADPMVVLTSWKNPSDGKTYPVVPIANDTVNSVYRVKDGVLYGVPALIGTANQLESPVNSVAPLTLADGTKVFVSDIPLNYALNDDGRYGISDPFGFTSGYSSRASDGFKGNLPRYTGLEAFDFWISPESQKAALPFKTKSEKVSTTKTDPKTKKKVTTTTTVTRVTDESLIPQGAANYYNSWTRVSAMPPFTCISESTAGVRAMYHARAWTLDSFDKVEPWLQKAVLAYDPQYKEPPATAPVKAGASDDRFIPLWVNQTSWSSFFNGQLKGKDDTATDKNLTWAKWCSTNAK</sequence>
<protein>
    <submittedName>
        <fullName evidence="1">Unannotated protein</fullName>
    </submittedName>
</protein>
<dbReference type="EMBL" id="CAFBRC010000014">
    <property type="protein sequence ID" value="CAB5072642.1"/>
    <property type="molecule type" value="Genomic_DNA"/>
</dbReference>
<dbReference type="AlphaFoldDB" id="A0A6J7V517"/>
<proteinExistence type="predicted"/>
<organism evidence="1">
    <name type="scientific">freshwater metagenome</name>
    <dbReference type="NCBI Taxonomy" id="449393"/>
    <lineage>
        <taxon>unclassified sequences</taxon>
        <taxon>metagenomes</taxon>
        <taxon>ecological metagenomes</taxon>
    </lineage>
</organism>